<keyword evidence="1" id="KW-0812">Transmembrane</keyword>
<name>A0A1M6CKA7_9FIRM</name>
<evidence type="ECO:0000256" key="1">
    <source>
        <dbReference type="SAM" id="Phobius"/>
    </source>
</evidence>
<evidence type="ECO:0000313" key="3">
    <source>
        <dbReference type="Proteomes" id="UP000324781"/>
    </source>
</evidence>
<organism evidence="2 3">
    <name type="scientific">Thermoclostridium caenicola</name>
    <dbReference type="NCBI Taxonomy" id="659425"/>
    <lineage>
        <taxon>Bacteria</taxon>
        <taxon>Bacillati</taxon>
        <taxon>Bacillota</taxon>
        <taxon>Clostridia</taxon>
        <taxon>Eubacteriales</taxon>
        <taxon>Oscillospiraceae</taxon>
        <taxon>Thermoclostridium</taxon>
    </lineage>
</organism>
<dbReference type="Proteomes" id="UP000324781">
    <property type="component" value="Unassembled WGS sequence"/>
</dbReference>
<proteinExistence type="predicted"/>
<evidence type="ECO:0000313" key="2">
    <source>
        <dbReference type="EMBL" id="SHI61301.1"/>
    </source>
</evidence>
<dbReference type="EMBL" id="FQZP01000005">
    <property type="protein sequence ID" value="SHI61301.1"/>
    <property type="molecule type" value="Genomic_DNA"/>
</dbReference>
<feature type="transmembrane region" description="Helical" evidence="1">
    <location>
        <begin position="40"/>
        <end position="59"/>
    </location>
</feature>
<protein>
    <recommendedName>
        <fullName evidence="4">DUF4179 domain-containing protein</fullName>
    </recommendedName>
</protein>
<dbReference type="RefSeq" id="WP_149677815.1">
    <property type="nucleotide sequence ID" value="NZ_DAONMB010000221.1"/>
</dbReference>
<keyword evidence="1" id="KW-1133">Transmembrane helix</keyword>
<keyword evidence="3" id="KW-1185">Reference proteome</keyword>
<sequence>MDKDIIPLERIPRGISLRRIKKRAMLYAQTETQKKRLGKAAVIPLIAAICLTCLGVFAVTRNPWGLFFSNTELLEQDNAVIRIGETRDSGDYRVTLEEAAFSGNSVFLMFSLERIDGGILPQNISFEVDIPHYGDSVSGSQSSRLSEDGRKVFVCHQADLGRSLPDVLTVHINSMKRMPAEKIEADWPINNIYSEDYGAIIAGENLSGLDELYGQVSGLPIEGTYLDFFAAGRVDDRLAVVCKFRMPEKRYEFLSALYDPGSDTHHLPDVNDTVRLSEDSGTGYEIYYFDGIHEQDLAHLYPVVGCLTVEEPMPVNLSFDVDTRSAKLAEATYREGFQPIAETGDLAVESIRISPRGLVITAYSDAEIDINTLFGSSDAYCLLEDGTRMKVAYISSSASGGSRIKYSIDFLVRDALLDARKVTAITINDQIFWQRP</sequence>
<gene>
    <name evidence="2" type="ORF">SAMN05444373_100546</name>
</gene>
<dbReference type="AlphaFoldDB" id="A0A1M6CKA7"/>
<accession>A0A1M6CKA7</accession>
<reference evidence="2 3" key="1">
    <citation type="submission" date="2016-11" db="EMBL/GenBank/DDBJ databases">
        <authorList>
            <person name="Varghese N."/>
            <person name="Submissions S."/>
        </authorList>
    </citation>
    <scope>NUCLEOTIDE SEQUENCE [LARGE SCALE GENOMIC DNA]</scope>
    <source>
        <strain evidence="2 3">DSM 19027</strain>
    </source>
</reference>
<evidence type="ECO:0008006" key="4">
    <source>
        <dbReference type="Google" id="ProtNLM"/>
    </source>
</evidence>
<keyword evidence="1" id="KW-0472">Membrane</keyword>